<keyword evidence="4 7" id="KW-0391">Immunity</keyword>
<dbReference type="SMART" id="SM00701">
    <property type="entry name" value="PGRP"/>
    <property type="match status" value="1"/>
</dbReference>
<feature type="disulfide bond" evidence="8">
    <location>
        <begin position="64"/>
        <end position="70"/>
    </location>
</feature>
<dbReference type="InterPro" id="IPR002502">
    <property type="entry name" value="Amidase_domain"/>
</dbReference>
<dbReference type="Pfam" id="PF01510">
    <property type="entry name" value="Amidase_2"/>
    <property type="match status" value="1"/>
</dbReference>
<comment type="function">
    <text evidence="6">Peptidoglycan-recognition protein probably involved in innate immunity by binding to peptidoglycans (PGN) of bacteria and activating the prophenoloxidase (proPO) cascade immune response. Binds to 1,3-beta-D-glucan and PGN.</text>
</comment>
<dbReference type="InterPro" id="IPR006619">
    <property type="entry name" value="PGRP_domain_met/bac"/>
</dbReference>
<reference evidence="12 13" key="1">
    <citation type="journal article" date="2023" name="Insect Mol. Biol.">
        <title>Genome sequencing provides insights into the evolution of gene families encoding plant cell wall-degrading enzymes in longhorned beetles.</title>
        <authorList>
            <person name="Shin N.R."/>
            <person name="Okamura Y."/>
            <person name="Kirsch R."/>
            <person name="Pauchet Y."/>
        </authorList>
    </citation>
    <scope>NUCLEOTIDE SEQUENCE [LARGE SCALE GENOMIC DNA]</scope>
    <source>
        <strain evidence="12">EAD_L_NR</strain>
    </source>
</reference>
<feature type="disulfide bond" evidence="8">
    <location>
        <begin position="27"/>
        <end position="150"/>
    </location>
</feature>
<evidence type="ECO:0000313" key="13">
    <source>
        <dbReference type="Proteomes" id="UP001159042"/>
    </source>
</evidence>
<dbReference type="CDD" id="cd06583">
    <property type="entry name" value="PGRP"/>
    <property type="match status" value="1"/>
</dbReference>
<dbReference type="GO" id="GO:0008270">
    <property type="term" value="F:zinc ion binding"/>
    <property type="evidence" value="ECO:0007669"/>
    <property type="project" value="InterPro"/>
</dbReference>
<comment type="caution">
    <text evidence="12">The sequence shown here is derived from an EMBL/GenBank/DDBJ whole genome shotgun (WGS) entry which is preliminary data.</text>
</comment>
<dbReference type="GO" id="GO:0008745">
    <property type="term" value="F:N-acetylmuramoyl-L-alanine amidase activity"/>
    <property type="evidence" value="ECO:0007669"/>
    <property type="project" value="InterPro"/>
</dbReference>
<dbReference type="GO" id="GO:0042834">
    <property type="term" value="F:peptidoglycan binding"/>
    <property type="evidence" value="ECO:0007669"/>
    <property type="project" value="InterPro"/>
</dbReference>
<evidence type="ECO:0000256" key="7">
    <source>
        <dbReference type="PIRNR" id="PIRNR037945"/>
    </source>
</evidence>
<dbReference type="SUPFAM" id="SSF55846">
    <property type="entry name" value="N-acetylmuramoyl-L-alanine amidase-like"/>
    <property type="match status" value="1"/>
</dbReference>
<evidence type="ECO:0000256" key="1">
    <source>
        <dbReference type="ARBA" id="ARBA00007553"/>
    </source>
</evidence>
<dbReference type="InterPro" id="IPR017331">
    <property type="entry name" value="Peptidoglycan_recognition"/>
</dbReference>
<dbReference type="SMART" id="SM00644">
    <property type="entry name" value="Ami_2"/>
    <property type="match status" value="1"/>
</dbReference>
<evidence type="ECO:0000256" key="9">
    <source>
        <dbReference type="SAM" id="SignalP"/>
    </source>
</evidence>
<protein>
    <recommendedName>
        <fullName evidence="7">Peptidoglycan-recognition protein</fullName>
    </recommendedName>
</protein>
<proteinExistence type="inferred from homology"/>
<dbReference type="PIRSF" id="PIRSF037945">
    <property type="entry name" value="PGRPs"/>
    <property type="match status" value="1"/>
</dbReference>
<keyword evidence="13" id="KW-1185">Reference proteome</keyword>
<feature type="domain" description="N-acetylmuramoyl-L-alanine amidase" evidence="10">
    <location>
        <begin position="37"/>
        <end position="176"/>
    </location>
</feature>
<dbReference type="EMBL" id="JANEYG010000015">
    <property type="protein sequence ID" value="KAJ8920327.1"/>
    <property type="molecule type" value="Genomic_DNA"/>
</dbReference>
<organism evidence="12 13">
    <name type="scientific">Exocentrus adspersus</name>
    <dbReference type="NCBI Taxonomy" id="1586481"/>
    <lineage>
        <taxon>Eukaryota</taxon>
        <taxon>Metazoa</taxon>
        <taxon>Ecdysozoa</taxon>
        <taxon>Arthropoda</taxon>
        <taxon>Hexapoda</taxon>
        <taxon>Insecta</taxon>
        <taxon>Pterygota</taxon>
        <taxon>Neoptera</taxon>
        <taxon>Endopterygota</taxon>
        <taxon>Coleoptera</taxon>
        <taxon>Polyphaga</taxon>
        <taxon>Cucujiformia</taxon>
        <taxon>Chrysomeloidea</taxon>
        <taxon>Cerambycidae</taxon>
        <taxon>Lamiinae</taxon>
        <taxon>Acanthocinini</taxon>
        <taxon>Exocentrus</taxon>
    </lineage>
</organism>
<dbReference type="PANTHER" id="PTHR11022:SF74">
    <property type="entry name" value="PEPTIDOGLYCAN-RECOGNITION PROTEIN SA"/>
    <property type="match status" value="1"/>
</dbReference>
<evidence type="ECO:0000256" key="5">
    <source>
        <dbReference type="ARBA" id="ARBA00023157"/>
    </source>
</evidence>
<evidence type="ECO:0000259" key="11">
    <source>
        <dbReference type="SMART" id="SM00701"/>
    </source>
</evidence>
<evidence type="ECO:0000256" key="6">
    <source>
        <dbReference type="ARBA" id="ARBA00057187"/>
    </source>
</evidence>
<keyword evidence="2 7" id="KW-0399">Innate immunity</keyword>
<feature type="signal peptide" evidence="9">
    <location>
        <begin position="1"/>
        <end position="18"/>
    </location>
</feature>
<evidence type="ECO:0000256" key="3">
    <source>
        <dbReference type="ARBA" id="ARBA00022729"/>
    </source>
</evidence>
<evidence type="ECO:0000256" key="2">
    <source>
        <dbReference type="ARBA" id="ARBA00022588"/>
    </source>
</evidence>
<dbReference type="GO" id="GO:0009253">
    <property type="term" value="P:peptidoglycan catabolic process"/>
    <property type="evidence" value="ECO:0007669"/>
    <property type="project" value="InterPro"/>
</dbReference>
<evidence type="ECO:0000256" key="8">
    <source>
        <dbReference type="PIRSR" id="PIRSR037945-1"/>
    </source>
</evidence>
<dbReference type="FunFam" id="3.40.80.10:FF:000001">
    <property type="entry name" value="Peptidoglycan recognition protein 1"/>
    <property type="match status" value="1"/>
</dbReference>
<dbReference type="Gene3D" id="3.40.80.10">
    <property type="entry name" value="Peptidoglycan recognition protein-like"/>
    <property type="match status" value="1"/>
</dbReference>
<dbReference type="InterPro" id="IPR036505">
    <property type="entry name" value="Amidase/PGRP_sf"/>
</dbReference>
<comment type="similarity">
    <text evidence="1 7">Belongs to the N-acetylmuramoyl-L-alanine amidase 2 family.</text>
</comment>
<dbReference type="Proteomes" id="UP001159042">
    <property type="component" value="Unassembled WGS sequence"/>
</dbReference>
<evidence type="ECO:0000256" key="4">
    <source>
        <dbReference type="ARBA" id="ARBA00022859"/>
    </source>
</evidence>
<name>A0AAV8W0W5_9CUCU</name>
<dbReference type="PANTHER" id="PTHR11022">
    <property type="entry name" value="PEPTIDOGLYCAN RECOGNITION PROTEIN"/>
    <property type="match status" value="1"/>
</dbReference>
<feature type="chain" id="PRO_5043821350" description="Peptidoglycan-recognition protein" evidence="9">
    <location>
        <begin position="19"/>
        <end position="193"/>
    </location>
</feature>
<evidence type="ECO:0000259" key="10">
    <source>
        <dbReference type="SMART" id="SM00644"/>
    </source>
</evidence>
<dbReference type="GO" id="GO:0045087">
    <property type="term" value="P:innate immune response"/>
    <property type="evidence" value="ECO:0007669"/>
    <property type="project" value="UniProtKB-KW"/>
</dbReference>
<evidence type="ECO:0000313" key="12">
    <source>
        <dbReference type="EMBL" id="KAJ8920327.1"/>
    </source>
</evidence>
<keyword evidence="5 8" id="KW-1015">Disulfide bond</keyword>
<dbReference type="AlphaFoldDB" id="A0AAV8W0W5"/>
<sequence length="193" mass="21701">MRRFNYLALVFCVGSVYAVPPDWPEVCPDIVNRTRWDGRLPVAVDYAIIPIKFVVIHHTVTPECTSETSCSSMVRSIQNFHMDTLEFQDIGYNFLVGGDGKVYEGASWHKVGAHTRGYNSRSLGLAFIGNFSNKTPSDAQLKAAKDFLECAMELGELDKNYQLFGARQVSATESPGAKLFNEIKKWRHFSRSP</sequence>
<keyword evidence="3 9" id="KW-0732">Signal</keyword>
<dbReference type="InterPro" id="IPR015510">
    <property type="entry name" value="PGRP"/>
</dbReference>
<feature type="domain" description="Peptidoglycan recognition protein family" evidence="11">
    <location>
        <begin position="28"/>
        <end position="170"/>
    </location>
</feature>
<gene>
    <name evidence="12" type="ORF">NQ315_011989</name>
</gene>
<accession>A0AAV8W0W5</accession>